<organism evidence="4 5">
    <name type="scientific">Musa balbisiana</name>
    <name type="common">Banana</name>
    <dbReference type="NCBI Taxonomy" id="52838"/>
    <lineage>
        <taxon>Eukaryota</taxon>
        <taxon>Viridiplantae</taxon>
        <taxon>Streptophyta</taxon>
        <taxon>Embryophyta</taxon>
        <taxon>Tracheophyta</taxon>
        <taxon>Spermatophyta</taxon>
        <taxon>Magnoliopsida</taxon>
        <taxon>Liliopsida</taxon>
        <taxon>Zingiberales</taxon>
        <taxon>Musaceae</taxon>
        <taxon>Musa</taxon>
    </lineage>
</organism>
<feature type="region of interest" description="Disordered" evidence="2">
    <location>
        <begin position="323"/>
        <end position="345"/>
    </location>
</feature>
<feature type="compositionally biased region" description="Polar residues" evidence="2">
    <location>
        <begin position="390"/>
        <end position="405"/>
    </location>
</feature>
<evidence type="ECO:0000259" key="3">
    <source>
        <dbReference type="PROSITE" id="PS51471"/>
    </source>
</evidence>
<evidence type="ECO:0000256" key="1">
    <source>
        <dbReference type="ARBA" id="ARBA00007879"/>
    </source>
</evidence>
<reference evidence="4 5" key="1">
    <citation type="journal article" date="2019" name="Nat. Plants">
        <title>Genome sequencing of Musa balbisiana reveals subgenome evolution and function divergence in polyploid bananas.</title>
        <authorList>
            <person name="Yao X."/>
        </authorList>
    </citation>
    <scope>NUCLEOTIDE SEQUENCE [LARGE SCALE GENOMIC DNA]</scope>
    <source>
        <strain evidence="5">cv. DH-PKW</strain>
        <tissue evidence="4">Leaves</tissue>
    </source>
</reference>
<dbReference type="GO" id="GO:0032451">
    <property type="term" value="F:demethylase activity"/>
    <property type="evidence" value="ECO:0007669"/>
    <property type="project" value="InterPro"/>
</dbReference>
<evidence type="ECO:0000313" key="5">
    <source>
        <dbReference type="Proteomes" id="UP000317650"/>
    </source>
</evidence>
<dbReference type="SUPFAM" id="SSF51197">
    <property type="entry name" value="Clavaminate synthase-like"/>
    <property type="match status" value="1"/>
</dbReference>
<dbReference type="PANTHER" id="PTHR31447">
    <property type="entry name" value="HYDROXYPROLINE-RICH GLYCOPROTEIN FAMILY PROTEIN-RELATED"/>
    <property type="match status" value="1"/>
</dbReference>
<proteinExistence type="inferred from homology"/>
<feature type="compositionally biased region" description="Polar residues" evidence="2">
    <location>
        <begin position="333"/>
        <end position="345"/>
    </location>
</feature>
<dbReference type="InterPro" id="IPR027450">
    <property type="entry name" value="AlkB-like"/>
</dbReference>
<evidence type="ECO:0000256" key="2">
    <source>
        <dbReference type="SAM" id="MobiDB-lite"/>
    </source>
</evidence>
<dbReference type="AlphaFoldDB" id="A0A4V4H5K2"/>
<feature type="region of interest" description="Disordered" evidence="2">
    <location>
        <begin position="376"/>
        <end position="405"/>
    </location>
</feature>
<dbReference type="STRING" id="52838.A0A4V4H5K2"/>
<dbReference type="PROSITE" id="PS51471">
    <property type="entry name" value="FE2OG_OXY"/>
    <property type="match status" value="1"/>
</dbReference>
<name>A0A4V4H5K2_MUSBA</name>
<protein>
    <recommendedName>
        <fullName evidence="3">Fe2OG dioxygenase domain-containing protein</fullName>
    </recommendedName>
</protein>
<dbReference type="GO" id="GO:0006402">
    <property type="term" value="P:mRNA catabolic process"/>
    <property type="evidence" value="ECO:0007669"/>
    <property type="project" value="InterPro"/>
</dbReference>
<sequence>MSGGNSSVSGDHLAETFNSLGVGRSPGWRGQQARRQIRSVPEGGCGIADKSPGELGCEEEGRSSNQGATLPREQRESIRLSLVKRKKDFKYMEKVNGRWINVLEGLELHTGVFSAVEQRRIVDCIYDFQEKGRKGMLRERTYSEPRKWMRGKGRVTIQFGCCYNYAVDKHGNPPGIIRDEEVDPIPPLLKLMIKRMVAWHVLPSTCIPNSCIVNIYDKDDCIPPHIDHHDFVRPFCTVSFLSECGILFGTELKVLGPGEFSGSTAIPLPVGSVLILNGNAADVAKHCVPAVPSKRVSITFRKMDDSKLPYKFSLDPDLQNLQPLSYPPKAVPVQQNQGQSSSTPAADNLEIHKHQNNQNPDVHRVQSKPIKSTINSPFKIYRDDFPPLGSGSSVHPNRTTRSFRQ</sequence>
<keyword evidence="5" id="KW-1185">Reference proteome</keyword>
<dbReference type="EMBL" id="PYDT01000007">
    <property type="protein sequence ID" value="THU56376.1"/>
    <property type="molecule type" value="Genomic_DNA"/>
</dbReference>
<comment type="similarity">
    <text evidence="1">Belongs to the alkB family.</text>
</comment>
<accession>A0A4V4H5K2</accession>
<dbReference type="Proteomes" id="UP000317650">
    <property type="component" value="Chromosome 11"/>
</dbReference>
<dbReference type="Pfam" id="PF13532">
    <property type="entry name" value="2OG-FeII_Oxy_2"/>
    <property type="match status" value="1"/>
</dbReference>
<dbReference type="InterPro" id="IPR037151">
    <property type="entry name" value="AlkB-like_sf"/>
</dbReference>
<dbReference type="GO" id="GO:0003729">
    <property type="term" value="F:mRNA binding"/>
    <property type="evidence" value="ECO:0007669"/>
    <property type="project" value="InterPro"/>
</dbReference>
<comment type="caution">
    <text evidence="4">The sequence shown here is derived from an EMBL/GenBank/DDBJ whole genome shotgun (WGS) entry which is preliminary data.</text>
</comment>
<evidence type="ECO:0000313" key="4">
    <source>
        <dbReference type="EMBL" id="THU56376.1"/>
    </source>
</evidence>
<gene>
    <name evidence="4" type="ORF">C4D60_Mb11t16620</name>
</gene>
<dbReference type="PANTHER" id="PTHR31447:SF1">
    <property type="entry name" value="OS06G0138200 PROTEIN"/>
    <property type="match status" value="1"/>
</dbReference>
<dbReference type="InterPro" id="IPR005123">
    <property type="entry name" value="Oxoglu/Fe-dep_dioxygenase_dom"/>
</dbReference>
<dbReference type="Gene3D" id="2.60.120.590">
    <property type="entry name" value="Alpha-ketoglutarate-dependent dioxygenase AlkB-like"/>
    <property type="match status" value="1"/>
</dbReference>
<feature type="region of interest" description="Disordered" evidence="2">
    <location>
        <begin position="1"/>
        <end position="73"/>
    </location>
</feature>
<dbReference type="InterPro" id="IPR044842">
    <property type="entry name" value="ALKBH9B/ALKBH10B-like"/>
</dbReference>
<feature type="domain" description="Fe2OG dioxygenase" evidence="3">
    <location>
        <begin position="207"/>
        <end position="304"/>
    </location>
</feature>